<proteinExistence type="predicted"/>
<organism evidence="1 2">
    <name type="scientific">Actinomadura craniellae</name>
    <dbReference type="NCBI Taxonomy" id="2231787"/>
    <lineage>
        <taxon>Bacteria</taxon>
        <taxon>Bacillati</taxon>
        <taxon>Actinomycetota</taxon>
        <taxon>Actinomycetes</taxon>
        <taxon>Streptosporangiales</taxon>
        <taxon>Thermomonosporaceae</taxon>
        <taxon>Actinomadura</taxon>
    </lineage>
</organism>
<dbReference type="AlphaFoldDB" id="A0A365GYM5"/>
<name>A0A365GYM5_9ACTN</name>
<dbReference type="SUPFAM" id="SSF53474">
    <property type="entry name" value="alpha/beta-Hydrolases"/>
    <property type="match status" value="1"/>
</dbReference>
<reference evidence="1 2" key="1">
    <citation type="submission" date="2018-06" db="EMBL/GenBank/DDBJ databases">
        <title>Actinomadura craniellae sp. nov. isolated from marine sponge Craniella sp.</title>
        <authorList>
            <person name="Li L."/>
            <person name="Xu Q.H."/>
            <person name="Lin H.W."/>
            <person name="Lu Y.H."/>
        </authorList>
    </citation>
    <scope>NUCLEOTIDE SEQUENCE [LARGE SCALE GENOMIC DNA]</scope>
    <source>
        <strain evidence="1 2">LHW63021</strain>
    </source>
</reference>
<sequence>MGAFTDLVPRLEANLTVWETLTPPAGTEIGMTADDYLDRWLADVRASDHVVHTVFGFCVGSVFAAAMAEQVTARQGSAPRLILFDPERPHAALLHRHYGDALQIISMALSDTEMKAATHAGEAALEECSDLTGLATRLSAALLDIGDPALRRAGLGEQRRTELLGTFGSFLNYLAASAEIDPGDIWPTATAISSATPRNGLNVLPPEQRADAVAREIRFDLQHADLLRSVDVAKTVDELLRT</sequence>
<keyword evidence="2" id="KW-1185">Reference proteome</keyword>
<dbReference type="InterPro" id="IPR029058">
    <property type="entry name" value="AB_hydrolase_fold"/>
</dbReference>
<evidence type="ECO:0008006" key="3">
    <source>
        <dbReference type="Google" id="ProtNLM"/>
    </source>
</evidence>
<dbReference type="Gene3D" id="3.40.50.1820">
    <property type="entry name" value="alpha/beta hydrolase"/>
    <property type="match status" value="1"/>
</dbReference>
<dbReference type="Proteomes" id="UP000251891">
    <property type="component" value="Unassembled WGS sequence"/>
</dbReference>
<gene>
    <name evidence="1" type="ORF">DPM19_28605</name>
</gene>
<accession>A0A365GYM5</accession>
<comment type="caution">
    <text evidence="1">The sequence shown here is derived from an EMBL/GenBank/DDBJ whole genome shotgun (WGS) entry which is preliminary data.</text>
</comment>
<evidence type="ECO:0000313" key="2">
    <source>
        <dbReference type="Proteomes" id="UP000251891"/>
    </source>
</evidence>
<evidence type="ECO:0000313" key="1">
    <source>
        <dbReference type="EMBL" id="RAY11927.1"/>
    </source>
</evidence>
<protein>
    <recommendedName>
        <fullName evidence="3">Thioesterase domain-containing protein</fullName>
    </recommendedName>
</protein>
<dbReference type="EMBL" id="QLYX01000016">
    <property type="protein sequence ID" value="RAY11927.1"/>
    <property type="molecule type" value="Genomic_DNA"/>
</dbReference>